<sequence>MNINDTFLIHSQKAESRIYIICKKVLDCIGALAGLILLSPLLLLISLLIKLENPSSAILFKQIRVGKHGERFTMYKFRTMVSEADTLLEEIKVHNEIHGKMFKIKNDPRITKIGKCLRQTSLDELPQLWNVLTGSMSLVGPRPPLEREVAEYTLYEIKRLSVIPGCTGLWQISGRNELDFYDMLRLDFTYINEASLWLDLKIIVMTIPVMITRKGAF</sequence>
<evidence type="ECO:0000256" key="1">
    <source>
        <dbReference type="ARBA" id="ARBA00006464"/>
    </source>
</evidence>
<evidence type="ECO:0000313" key="5">
    <source>
        <dbReference type="Proteomes" id="UP001649230"/>
    </source>
</evidence>
<dbReference type="InterPro" id="IPR003362">
    <property type="entry name" value="Bact_transf"/>
</dbReference>
<keyword evidence="4" id="KW-0808">Transferase</keyword>
<dbReference type="GO" id="GO:0016740">
    <property type="term" value="F:transferase activity"/>
    <property type="evidence" value="ECO:0007669"/>
    <property type="project" value="UniProtKB-KW"/>
</dbReference>
<dbReference type="Proteomes" id="UP001649230">
    <property type="component" value="Chromosome"/>
</dbReference>
<feature type="transmembrane region" description="Helical" evidence="2">
    <location>
        <begin position="25"/>
        <end position="49"/>
    </location>
</feature>
<name>A0ABY3SH20_9BACL</name>
<feature type="domain" description="Bacterial sugar transferase" evidence="3">
    <location>
        <begin position="23"/>
        <end position="211"/>
    </location>
</feature>
<keyword evidence="2" id="KW-1133">Transmembrane helix</keyword>
<evidence type="ECO:0000259" key="3">
    <source>
        <dbReference type="Pfam" id="PF02397"/>
    </source>
</evidence>
<keyword evidence="2" id="KW-0472">Membrane</keyword>
<dbReference type="Pfam" id="PF02397">
    <property type="entry name" value="Bac_transf"/>
    <property type="match status" value="1"/>
</dbReference>
<comment type="similarity">
    <text evidence="1">Belongs to the bacterial sugar transferase family.</text>
</comment>
<accession>A0ABY3SH20</accession>
<proteinExistence type="inferred from homology"/>
<dbReference type="PANTHER" id="PTHR30576:SF10">
    <property type="entry name" value="SLL5057 PROTEIN"/>
    <property type="match status" value="1"/>
</dbReference>
<organism evidence="4 5">
    <name type="scientific">Paenibacillus hexagrammi</name>
    <dbReference type="NCBI Taxonomy" id="2908839"/>
    <lineage>
        <taxon>Bacteria</taxon>
        <taxon>Bacillati</taxon>
        <taxon>Bacillota</taxon>
        <taxon>Bacilli</taxon>
        <taxon>Bacillales</taxon>
        <taxon>Paenibacillaceae</taxon>
        <taxon>Paenibacillus</taxon>
    </lineage>
</organism>
<evidence type="ECO:0000256" key="2">
    <source>
        <dbReference type="SAM" id="Phobius"/>
    </source>
</evidence>
<protein>
    <submittedName>
        <fullName evidence="4">Sugar transferase</fullName>
    </submittedName>
</protein>
<reference evidence="4 5" key="1">
    <citation type="journal article" date="2024" name="Int. J. Syst. Evol. Microbiol.">
        <title>Paenibacillus hexagrammi sp. nov., a novel bacterium isolated from the gut content of Hexagrammos agrammus.</title>
        <authorList>
            <person name="Jung H.K."/>
            <person name="Kim D.G."/>
            <person name="Zin H."/>
            <person name="Park J."/>
            <person name="Jung H."/>
            <person name="Kim Y.O."/>
            <person name="Kong H.J."/>
            <person name="Kim J.W."/>
            <person name="Kim Y.S."/>
        </authorList>
    </citation>
    <scope>NUCLEOTIDE SEQUENCE [LARGE SCALE GENOMIC DNA]</scope>
    <source>
        <strain evidence="4 5">YPD9-1</strain>
    </source>
</reference>
<dbReference type="RefSeq" id="WP_235119123.1">
    <property type="nucleotide sequence ID" value="NZ_CP090978.1"/>
</dbReference>
<gene>
    <name evidence="4" type="ORF">L0M14_24865</name>
</gene>
<keyword evidence="2" id="KW-0812">Transmembrane</keyword>
<dbReference type="PANTHER" id="PTHR30576">
    <property type="entry name" value="COLANIC BIOSYNTHESIS UDP-GLUCOSE LIPID CARRIER TRANSFERASE"/>
    <property type="match status" value="1"/>
</dbReference>
<dbReference type="EMBL" id="CP090978">
    <property type="protein sequence ID" value="UJF32780.1"/>
    <property type="molecule type" value="Genomic_DNA"/>
</dbReference>
<keyword evidence="5" id="KW-1185">Reference proteome</keyword>
<evidence type="ECO:0000313" key="4">
    <source>
        <dbReference type="EMBL" id="UJF32780.1"/>
    </source>
</evidence>